<reference evidence="1 2" key="1">
    <citation type="journal article" date="2013" name="Proc. Natl. Acad. Sci. U.S.A.">
        <title>Genome of an arbuscular mycorrhizal fungus provides insight into the oldest plant symbiosis.</title>
        <authorList>
            <person name="Tisserant E."/>
            <person name="Malbreil M."/>
            <person name="Kuo A."/>
            <person name="Kohler A."/>
            <person name="Symeonidi A."/>
            <person name="Balestrini R."/>
            <person name="Charron P."/>
            <person name="Duensing N."/>
            <person name="Frei Dit Frey N."/>
            <person name="Gianinazzi-Pearson V."/>
            <person name="Gilbert L.B."/>
            <person name="Handa Y."/>
            <person name="Herr J.R."/>
            <person name="Hijri M."/>
            <person name="Koul R."/>
            <person name="Kawaguchi M."/>
            <person name="Krajinski F."/>
            <person name="Lammers P.J."/>
            <person name="Masclaux F.G."/>
            <person name="Murat C."/>
            <person name="Morin E."/>
            <person name="Ndikumana S."/>
            <person name="Pagni M."/>
            <person name="Petitpierre D."/>
            <person name="Requena N."/>
            <person name="Rosikiewicz P."/>
            <person name="Riley R."/>
            <person name="Saito K."/>
            <person name="San Clemente H."/>
            <person name="Shapiro H."/>
            <person name="van Tuinen D."/>
            <person name="Becard G."/>
            <person name="Bonfante P."/>
            <person name="Paszkowski U."/>
            <person name="Shachar-Hill Y.Y."/>
            <person name="Tuskan G.A."/>
            <person name="Young P.W."/>
            <person name="Sanders I.R."/>
            <person name="Henrissat B."/>
            <person name="Rensing S.A."/>
            <person name="Grigoriev I.V."/>
            <person name="Corradi N."/>
            <person name="Roux C."/>
            <person name="Martin F."/>
        </authorList>
    </citation>
    <scope>NUCLEOTIDE SEQUENCE [LARGE SCALE GENOMIC DNA]</scope>
    <source>
        <strain evidence="1 2">DAOM 197198</strain>
    </source>
</reference>
<dbReference type="Proteomes" id="UP000018888">
    <property type="component" value="Unassembled WGS sequence"/>
</dbReference>
<protein>
    <submittedName>
        <fullName evidence="1">Uncharacterized protein</fullName>
    </submittedName>
</protein>
<accession>A0A2P4PFN8</accession>
<organism evidence="1 2">
    <name type="scientific">Rhizophagus irregularis (strain DAOM 181602 / DAOM 197198 / MUCL 43194)</name>
    <name type="common">Arbuscular mycorrhizal fungus</name>
    <name type="synonym">Glomus intraradices</name>
    <dbReference type="NCBI Taxonomy" id="747089"/>
    <lineage>
        <taxon>Eukaryota</taxon>
        <taxon>Fungi</taxon>
        <taxon>Fungi incertae sedis</taxon>
        <taxon>Mucoromycota</taxon>
        <taxon>Glomeromycotina</taxon>
        <taxon>Glomeromycetes</taxon>
        <taxon>Glomerales</taxon>
        <taxon>Glomeraceae</taxon>
        <taxon>Rhizophagus</taxon>
    </lineage>
</organism>
<dbReference type="AlphaFoldDB" id="A0A2P4PFN8"/>
<reference evidence="1 2" key="2">
    <citation type="journal article" date="2018" name="New Phytol.">
        <title>High intraspecific genome diversity in the model arbuscular mycorrhizal symbiont Rhizophagus irregularis.</title>
        <authorList>
            <person name="Chen E.C.H."/>
            <person name="Morin E."/>
            <person name="Beaudet D."/>
            <person name="Noel J."/>
            <person name="Yildirir G."/>
            <person name="Ndikumana S."/>
            <person name="Charron P."/>
            <person name="St-Onge C."/>
            <person name="Giorgi J."/>
            <person name="Kruger M."/>
            <person name="Marton T."/>
            <person name="Ropars J."/>
            <person name="Grigoriev I.V."/>
            <person name="Hainaut M."/>
            <person name="Henrissat B."/>
            <person name="Roux C."/>
            <person name="Martin F."/>
            <person name="Corradi N."/>
        </authorList>
    </citation>
    <scope>NUCLEOTIDE SEQUENCE [LARGE SCALE GENOMIC DNA]</scope>
    <source>
        <strain evidence="1 2">DAOM 197198</strain>
    </source>
</reference>
<gene>
    <name evidence="1" type="ORF">GLOIN_2v1678278</name>
</gene>
<dbReference type="VEuPathDB" id="FungiDB:RhiirFUN_008454"/>
<evidence type="ECO:0000313" key="2">
    <source>
        <dbReference type="Proteomes" id="UP000018888"/>
    </source>
</evidence>
<dbReference type="EMBL" id="AUPC02000247">
    <property type="protein sequence ID" value="POG64170.1"/>
    <property type="molecule type" value="Genomic_DNA"/>
</dbReference>
<proteinExistence type="predicted"/>
<sequence length="69" mass="7970">MEDETWKLFLKKTMINTKVLYSFFFVLEYRTKGALGSIGHEYSVSSDDAALLSQWSVFFGELVVARCQH</sequence>
<keyword evidence="2" id="KW-1185">Reference proteome</keyword>
<evidence type="ECO:0000313" key="1">
    <source>
        <dbReference type="EMBL" id="POG64170.1"/>
    </source>
</evidence>
<comment type="caution">
    <text evidence="1">The sequence shown here is derived from an EMBL/GenBank/DDBJ whole genome shotgun (WGS) entry which is preliminary data.</text>
</comment>
<name>A0A2P4PFN8_RHIID</name>